<comment type="similarity">
    <text evidence="2 4">Belongs to the pterin-4-alpha-carbinolamine dehydratase family.</text>
</comment>
<name>A0A1B1YRD8_9GAMM</name>
<evidence type="ECO:0000256" key="3">
    <source>
        <dbReference type="ARBA" id="ARBA00023239"/>
    </source>
</evidence>
<dbReference type="Pfam" id="PF01329">
    <property type="entry name" value="Pterin_4a"/>
    <property type="match status" value="1"/>
</dbReference>
<evidence type="ECO:0000256" key="1">
    <source>
        <dbReference type="ARBA" id="ARBA00001554"/>
    </source>
</evidence>
<keyword evidence="6" id="KW-1185">Reference proteome</keyword>
<sequence length="110" mass="12031">MTDLARQHCTSLPAGTPPLAIAQWQALQAQLDAAWQVVDGHHLRRAYRLPDFASGLALVNRIGALAEAEDHHPDLLLAWGRVEVTLWTHSVGGLSMNDFILAAHIDRLAP</sequence>
<dbReference type="Gene3D" id="3.30.1360.20">
    <property type="entry name" value="Transcriptional coactivator/pterin dehydratase"/>
    <property type="match status" value="1"/>
</dbReference>
<dbReference type="HAMAP" id="MF_00434">
    <property type="entry name" value="Pterin_4_alpha"/>
    <property type="match status" value="1"/>
</dbReference>
<reference evidence="6" key="1">
    <citation type="submission" date="2016-03" db="EMBL/GenBank/DDBJ databases">
        <title>Complete genome sequence of Solimmundus cernigliae, representing a novel lineage of polycyclic aromatic hydrocarbon degraders within the Gammaproteobacteria.</title>
        <authorList>
            <person name="Singleton D.R."/>
            <person name="Dickey A.N."/>
            <person name="Scholl E.H."/>
            <person name="Wright F.A."/>
            <person name="Aitken M.D."/>
        </authorList>
    </citation>
    <scope>NUCLEOTIDE SEQUENCE [LARGE SCALE GENOMIC DNA]</scope>
    <source>
        <strain evidence="6">TR3.2</strain>
    </source>
</reference>
<dbReference type="EMBL" id="CP014671">
    <property type="protein sequence ID" value="ANX03358.1"/>
    <property type="molecule type" value="Genomic_DNA"/>
</dbReference>
<evidence type="ECO:0000256" key="4">
    <source>
        <dbReference type="HAMAP-Rule" id="MF_00434"/>
    </source>
</evidence>
<dbReference type="InterPro" id="IPR036428">
    <property type="entry name" value="PCD_sf"/>
</dbReference>
<accession>A0A1B1YRD8</accession>
<dbReference type="InParanoid" id="A0A1B1YRD8"/>
<keyword evidence="3 4" id="KW-0456">Lyase</keyword>
<dbReference type="PANTHER" id="PTHR12599:SF0">
    <property type="entry name" value="PTERIN-4-ALPHA-CARBINOLAMINE DEHYDRATASE"/>
    <property type="match status" value="1"/>
</dbReference>
<evidence type="ECO:0000256" key="2">
    <source>
        <dbReference type="ARBA" id="ARBA00006472"/>
    </source>
</evidence>
<protein>
    <recommendedName>
        <fullName evidence="4">Putative pterin-4-alpha-carbinolamine dehydratase</fullName>
        <shortName evidence="4">PHS</shortName>
        <ecNumber evidence="4">4.2.1.96</ecNumber>
    </recommendedName>
    <alternativeName>
        <fullName evidence="4">4-alpha-hydroxy-tetrahydropterin dehydratase</fullName>
    </alternativeName>
    <alternativeName>
        <fullName evidence="4">Pterin carbinolamine dehydratase</fullName>
        <shortName evidence="4">PCD</shortName>
    </alternativeName>
</protein>
<gene>
    <name evidence="5" type="ORF">PG2T_03570</name>
</gene>
<dbReference type="STRING" id="1810504.PG2T_03570"/>
<dbReference type="Proteomes" id="UP000092952">
    <property type="component" value="Chromosome"/>
</dbReference>
<dbReference type="InterPro" id="IPR001533">
    <property type="entry name" value="Pterin_deHydtase"/>
</dbReference>
<organism evidence="5 6">
    <name type="scientific">Immundisolibacter cernigliae</name>
    <dbReference type="NCBI Taxonomy" id="1810504"/>
    <lineage>
        <taxon>Bacteria</taxon>
        <taxon>Pseudomonadati</taxon>
        <taxon>Pseudomonadota</taxon>
        <taxon>Gammaproteobacteria</taxon>
        <taxon>Immundisolibacterales</taxon>
        <taxon>Immundisolibacteraceae</taxon>
        <taxon>Immundisolibacter</taxon>
    </lineage>
</organism>
<dbReference type="AlphaFoldDB" id="A0A1B1YRD8"/>
<comment type="catalytic activity">
    <reaction evidence="1 4">
        <text>(4aS,6R)-4a-hydroxy-L-erythro-5,6,7,8-tetrahydrobiopterin = (6R)-L-erythro-6,7-dihydrobiopterin + H2O</text>
        <dbReference type="Rhea" id="RHEA:11920"/>
        <dbReference type="ChEBI" id="CHEBI:15377"/>
        <dbReference type="ChEBI" id="CHEBI:15642"/>
        <dbReference type="ChEBI" id="CHEBI:43120"/>
        <dbReference type="EC" id="4.2.1.96"/>
    </reaction>
</comment>
<dbReference type="KEGG" id="gbi:PG2T_03570"/>
<dbReference type="GO" id="GO:0006729">
    <property type="term" value="P:tetrahydrobiopterin biosynthetic process"/>
    <property type="evidence" value="ECO:0007669"/>
    <property type="project" value="InterPro"/>
</dbReference>
<evidence type="ECO:0000313" key="5">
    <source>
        <dbReference type="EMBL" id="ANX03358.1"/>
    </source>
</evidence>
<proteinExistence type="inferred from homology"/>
<dbReference type="RefSeq" id="WP_068802861.1">
    <property type="nucleotide sequence ID" value="NZ_CP014671.1"/>
</dbReference>
<dbReference type="GO" id="GO:0008124">
    <property type="term" value="F:4-alpha-hydroxytetrahydrobiopterin dehydratase activity"/>
    <property type="evidence" value="ECO:0007669"/>
    <property type="project" value="UniProtKB-UniRule"/>
</dbReference>
<dbReference type="PANTHER" id="PTHR12599">
    <property type="entry name" value="PTERIN-4-ALPHA-CARBINOLAMINE DEHYDRATASE"/>
    <property type="match status" value="1"/>
</dbReference>
<dbReference type="EC" id="4.2.1.96" evidence="4"/>
<evidence type="ECO:0000313" key="6">
    <source>
        <dbReference type="Proteomes" id="UP000092952"/>
    </source>
</evidence>
<dbReference type="CDD" id="cd00913">
    <property type="entry name" value="PCD_DCoH_subfamily_a"/>
    <property type="match status" value="1"/>
</dbReference>
<dbReference type="SUPFAM" id="SSF55248">
    <property type="entry name" value="PCD-like"/>
    <property type="match status" value="1"/>
</dbReference>